<feature type="compositionally biased region" description="Polar residues" evidence="10">
    <location>
        <begin position="695"/>
        <end position="717"/>
    </location>
</feature>
<feature type="compositionally biased region" description="Polar residues" evidence="10">
    <location>
        <begin position="1"/>
        <end position="16"/>
    </location>
</feature>
<feature type="compositionally biased region" description="Low complexity" evidence="10">
    <location>
        <begin position="970"/>
        <end position="981"/>
    </location>
</feature>
<feature type="region of interest" description="Disordered" evidence="10">
    <location>
        <begin position="1"/>
        <end position="282"/>
    </location>
</feature>
<feature type="compositionally biased region" description="Polar residues" evidence="10">
    <location>
        <begin position="546"/>
        <end position="557"/>
    </location>
</feature>
<feature type="region of interest" description="Disordered" evidence="10">
    <location>
        <begin position="665"/>
        <end position="719"/>
    </location>
</feature>
<organism evidence="12 13">
    <name type="scientific">Ustilago trichophora</name>
    <dbReference type="NCBI Taxonomy" id="86804"/>
    <lineage>
        <taxon>Eukaryota</taxon>
        <taxon>Fungi</taxon>
        <taxon>Dikarya</taxon>
        <taxon>Basidiomycota</taxon>
        <taxon>Ustilaginomycotina</taxon>
        <taxon>Ustilaginomycetes</taxon>
        <taxon>Ustilaginales</taxon>
        <taxon>Ustilaginaceae</taxon>
        <taxon>Ustilago</taxon>
    </lineage>
</organism>
<evidence type="ECO:0000259" key="11">
    <source>
        <dbReference type="PROSITE" id="PS50110"/>
    </source>
</evidence>
<dbReference type="SMART" id="SM00448">
    <property type="entry name" value="REC"/>
    <property type="match status" value="1"/>
</dbReference>
<dbReference type="Pfam" id="PF00447">
    <property type="entry name" value="HSF_DNA-bind"/>
    <property type="match status" value="1"/>
</dbReference>
<dbReference type="GO" id="GO:0043565">
    <property type="term" value="F:sequence-specific DNA binding"/>
    <property type="evidence" value="ECO:0007669"/>
    <property type="project" value="InterPro"/>
</dbReference>
<name>A0A5C3EB08_9BASI</name>
<feature type="compositionally biased region" description="Acidic residues" evidence="10">
    <location>
        <begin position="254"/>
        <end position="266"/>
    </location>
</feature>
<dbReference type="FunFam" id="1.10.10.10:FF:000027">
    <property type="entry name" value="Heat shock transcription factor 1"/>
    <property type="match status" value="1"/>
</dbReference>
<dbReference type="Gene3D" id="1.10.10.10">
    <property type="entry name" value="Winged helix-like DNA-binding domain superfamily/Winged helix DNA-binding domain"/>
    <property type="match status" value="1"/>
</dbReference>
<feature type="compositionally biased region" description="Polar residues" evidence="10">
    <location>
        <begin position="69"/>
        <end position="93"/>
    </location>
</feature>
<feature type="compositionally biased region" description="Polar residues" evidence="10">
    <location>
        <begin position="989"/>
        <end position="998"/>
    </location>
</feature>
<keyword evidence="4" id="KW-0805">Transcription regulation</keyword>
<keyword evidence="2 9" id="KW-0597">Phosphoprotein</keyword>
<dbReference type="Proteomes" id="UP000324022">
    <property type="component" value="Unassembled WGS sequence"/>
</dbReference>
<dbReference type="OrthoDB" id="60033at2759"/>
<feature type="compositionally biased region" description="Polar residues" evidence="10">
    <location>
        <begin position="583"/>
        <end position="592"/>
    </location>
</feature>
<feature type="compositionally biased region" description="Low complexity" evidence="10">
    <location>
        <begin position="559"/>
        <end position="582"/>
    </location>
</feature>
<gene>
    <name evidence="12" type="ORF">UTRI_04138_B</name>
</gene>
<keyword evidence="7" id="KW-0539">Nucleus</keyword>
<feature type="region of interest" description="Disordered" evidence="10">
    <location>
        <begin position="491"/>
        <end position="628"/>
    </location>
</feature>
<dbReference type="FunFam" id="3.40.50.2300:FF:000212">
    <property type="entry name" value="Stress response regulator/HFS transcription factor"/>
    <property type="match status" value="1"/>
</dbReference>
<dbReference type="AlphaFoldDB" id="A0A5C3EB08"/>
<evidence type="ECO:0000256" key="4">
    <source>
        <dbReference type="ARBA" id="ARBA00023015"/>
    </source>
</evidence>
<dbReference type="InterPro" id="IPR036388">
    <property type="entry name" value="WH-like_DNA-bd_sf"/>
</dbReference>
<feature type="region of interest" description="Disordered" evidence="10">
    <location>
        <begin position="636"/>
        <end position="655"/>
    </location>
</feature>
<dbReference type="PANTHER" id="PTHR45339:SF1">
    <property type="entry name" value="HYBRID SIGNAL TRANSDUCTION HISTIDINE KINASE J"/>
    <property type="match status" value="1"/>
</dbReference>
<evidence type="ECO:0000313" key="12">
    <source>
        <dbReference type="EMBL" id="SPO26827.1"/>
    </source>
</evidence>
<evidence type="ECO:0000256" key="9">
    <source>
        <dbReference type="PROSITE-ProRule" id="PRU00169"/>
    </source>
</evidence>
<keyword evidence="13" id="KW-1185">Reference proteome</keyword>
<dbReference type="GO" id="GO:0005634">
    <property type="term" value="C:nucleus"/>
    <property type="evidence" value="ECO:0007669"/>
    <property type="project" value="UniProtKB-SubCell"/>
</dbReference>
<feature type="region of interest" description="Disordered" evidence="10">
    <location>
        <begin position="969"/>
        <end position="1026"/>
    </location>
</feature>
<dbReference type="CDD" id="cd17546">
    <property type="entry name" value="REC_hyHK_CKI1_RcsC-like"/>
    <property type="match status" value="1"/>
</dbReference>
<feature type="compositionally biased region" description="Low complexity" evidence="10">
    <location>
        <begin position="169"/>
        <end position="178"/>
    </location>
</feature>
<dbReference type="Pfam" id="PF00072">
    <property type="entry name" value="Response_reg"/>
    <property type="match status" value="1"/>
</dbReference>
<feature type="compositionally biased region" description="Low complexity" evidence="10">
    <location>
        <begin position="672"/>
        <end position="683"/>
    </location>
</feature>
<evidence type="ECO:0000256" key="8">
    <source>
        <dbReference type="ARBA" id="ARBA00062171"/>
    </source>
</evidence>
<feature type="compositionally biased region" description="Low complexity" evidence="10">
    <location>
        <begin position="116"/>
        <end position="126"/>
    </location>
</feature>
<feature type="compositionally biased region" description="Basic and acidic residues" evidence="10">
    <location>
        <begin position="1015"/>
        <end position="1026"/>
    </location>
</feature>
<feature type="compositionally biased region" description="Low complexity" evidence="10">
    <location>
        <begin position="28"/>
        <end position="41"/>
    </location>
</feature>
<reference evidence="12 13" key="1">
    <citation type="submission" date="2018-03" db="EMBL/GenBank/DDBJ databases">
        <authorList>
            <person name="Guldener U."/>
        </authorList>
    </citation>
    <scope>NUCLEOTIDE SEQUENCE [LARGE SCALE GENOMIC DNA]</scope>
    <source>
        <strain evidence="12 13">NBRC100155</strain>
    </source>
</reference>
<keyword evidence="6" id="KW-0804">Transcription</keyword>
<feature type="region of interest" description="Disordered" evidence="10">
    <location>
        <begin position="393"/>
        <end position="413"/>
    </location>
</feature>
<feature type="compositionally biased region" description="Low complexity" evidence="10">
    <location>
        <begin position="913"/>
        <end position="932"/>
    </location>
</feature>
<dbReference type="InterPro" id="IPR011006">
    <property type="entry name" value="CheY-like_superfamily"/>
</dbReference>
<feature type="region of interest" description="Disordered" evidence="10">
    <location>
        <begin position="884"/>
        <end position="940"/>
    </location>
</feature>
<dbReference type="GO" id="GO:0000160">
    <property type="term" value="P:phosphorelay signal transduction system"/>
    <property type="evidence" value="ECO:0007669"/>
    <property type="project" value="UniProtKB-KW"/>
</dbReference>
<dbReference type="InterPro" id="IPR001789">
    <property type="entry name" value="Sig_transdc_resp-reg_receiver"/>
</dbReference>
<dbReference type="SUPFAM" id="SSF46785">
    <property type="entry name" value="Winged helix' DNA-binding domain"/>
    <property type="match status" value="1"/>
</dbReference>
<feature type="compositionally biased region" description="Gly residues" evidence="10">
    <location>
        <begin position="902"/>
        <end position="912"/>
    </location>
</feature>
<dbReference type="InterPro" id="IPR000232">
    <property type="entry name" value="HSF_DNA-bd"/>
</dbReference>
<evidence type="ECO:0000313" key="13">
    <source>
        <dbReference type="Proteomes" id="UP000324022"/>
    </source>
</evidence>
<dbReference type="PROSITE" id="PS50110">
    <property type="entry name" value="RESPONSE_REGULATORY"/>
    <property type="match status" value="1"/>
</dbReference>
<feature type="domain" description="Response regulatory" evidence="11">
    <location>
        <begin position="741"/>
        <end position="855"/>
    </location>
</feature>
<dbReference type="SMART" id="SM00415">
    <property type="entry name" value="HSF"/>
    <property type="match status" value="1"/>
</dbReference>
<dbReference type="PRINTS" id="PR00056">
    <property type="entry name" value="HSFDOMAIN"/>
</dbReference>
<evidence type="ECO:0000256" key="2">
    <source>
        <dbReference type="ARBA" id="ARBA00022553"/>
    </source>
</evidence>
<keyword evidence="5" id="KW-0238">DNA-binding</keyword>
<feature type="compositionally biased region" description="Gly residues" evidence="10">
    <location>
        <begin position="226"/>
        <end position="235"/>
    </location>
</feature>
<accession>A0A5C3EB08</accession>
<evidence type="ECO:0000256" key="7">
    <source>
        <dbReference type="ARBA" id="ARBA00023242"/>
    </source>
</evidence>
<sequence>MSNHSNWHDQQGQYSAPPQPRHHPNMDPYAGPSPSSQQGPPYSNPPHLGSYPQAHLPPPVGRQPPQQQWTPSASQDFGGPSPSNSATRSSGNYPSAFDAPPSSIGNANSPMRQHGAHASPYASQSPYAPPPSHGASDPQMHPGPRGGMPPQYDYSSGHGPSGYAHPHHPSSQSQNQQQQPPPPPPGGGGGGGGGGPQHHSHPSQQHWNAGPIPSVLQPQSLQSASGPGGLNRGGPGGPPSHPMDRPYGVSKQEDDMDDDEAGGYDDYDAKGKGRAGDAAQTANKGTSDFVKKLFSMLDDKAYESVVAWSPSGESFIVKDMNDFTKHVLPRNFRHSNFASFVRQLNKYDFHKVKNPEDGSGTVGEHVWEFQHPDFIRGREDLLENVKRKIPAKKKPNLKGGLGTDGDRDDSPTIPLQVVDGGDKSGEYADLKAQISNLTAVQDQMQNHILALTKQYQGVIGEMLTFQRNMVQQDQLMQNLIQYLMNLEHDRPTNGAGPASSFLPHTGAPSGNANDGSFLAPGVGNSYEDSSSFAPHMNDMRHGNDGGSSLRNAGTSATAGPHSVGSSGPSVEASSSTNAASSTRLSGMTSAPSTAAPLSPKSVASPMDGNNGKTPELAQQQQQQQQQHNPALAPMILHPPHVADDADTTGRNPSLSTGLRAFMQSRTGENNTSSSSSSSAAAAADQPPSKLDRTTSFDSSKSNLKDATTSNSKKSLTPTGEAGNYLRVRRSTLVPGWSVPPRVLLVDDDEVCRRLSSKFLQVFGCSIDYAVDGMSAVNKMNLEKYDLVLMDIVMPNLDGISATSLIRQFDPKTPIISMTSNSGPSELINYMSSGMTDILPKPFTKEGLLNMLEKHLLHLKAVQREHRQSGDMGQVQNVIKSITPGASSASGASVQSNPTSAVVGGGTSAGAGSAGHTPSNAVSNSTTNNNTNSEEASLNPLAGMGFTDEEYVAMLQNLISAGTDDELGGMLDTLSSSTTKDSAPGRDPRTFSTTSTYKRSANEDFHPQAMGLRNVESNKRSRFGEIS</sequence>
<dbReference type="EMBL" id="OOIN01000015">
    <property type="protein sequence ID" value="SPO26827.1"/>
    <property type="molecule type" value="Genomic_DNA"/>
</dbReference>
<dbReference type="Gene3D" id="3.40.50.2300">
    <property type="match status" value="1"/>
</dbReference>
<evidence type="ECO:0000256" key="1">
    <source>
        <dbReference type="ARBA" id="ARBA00004123"/>
    </source>
</evidence>
<protein>
    <submittedName>
        <fullName evidence="12">Related to SKN7 - transcription factor</fullName>
    </submittedName>
</protein>
<dbReference type="PANTHER" id="PTHR45339">
    <property type="entry name" value="HYBRID SIGNAL TRANSDUCTION HISTIDINE KINASE J"/>
    <property type="match status" value="1"/>
</dbReference>
<proteinExistence type="predicted"/>
<evidence type="ECO:0000256" key="6">
    <source>
        <dbReference type="ARBA" id="ARBA00023163"/>
    </source>
</evidence>
<comment type="subunit">
    <text evidence="8">Homotrimer. Homotrimerization increases the affinity of HSF1 to DNA. Interacts with transcriptional coregulator SSA1 on chromatin.</text>
</comment>
<evidence type="ECO:0000256" key="10">
    <source>
        <dbReference type="SAM" id="MobiDB-lite"/>
    </source>
</evidence>
<evidence type="ECO:0000256" key="3">
    <source>
        <dbReference type="ARBA" id="ARBA00023012"/>
    </source>
</evidence>
<keyword evidence="3" id="KW-0902">Two-component regulatory system</keyword>
<dbReference type="InterPro" id="IPR036390">
    <property type="entry name" value="WH_DNA-bd_sf"/>
</dbReference>
<evidence type="ECO:0000256" key="5">
    <source>
        <dbReference type="ARBA" id="ARBA00023125"/>
    </source>
</evidence>
<feature type="compositionally biased region" description="Gly residues" evidence="10">
    <location>
        <begin position="187"/>
        <end position="196"/>
    </location>
</feature>
<feature type="modified residue" description="4-aspartylphosphate" evidence="9">
    <location>
        <position position="790"/>
    </location>
</feature>
<dbReference type="GO" id="GO:0003700">
    <property type="term" value="F:DNA-binding transcription factor activity"/>
    <property type="evidence" value="ECO:0007669"/>
    <property type="project" value="InterPro"/>
</dbReference>
<comment type="subcellular location">
    <subcellularLocation>
        <location evidence="1">Nucleus</location>
    </subcellularLocation>
</comment>
<feature type="compositionally biased region" description="Polar residues" evidence="10">
    <location>
        <begin position="216"/>
        <end position="225"/>
    </location>
</feature>
<dbReference type="SUPFAM" id="SSF52172">
    <property type="entry name" value="CheY-like"/>
    <property type="match status" value="1"/>
</dbReference>